<sequence>MTHPALRVIALRSQALTLEPSLLHPSSTTTRTNLYIINGFGPPLSLFQCTEAECPFCGMGRRCMELARPWHKQDSTRVEYAASRPERSEFLQPQVRISLFSLLVLYARRFSVQTSHYFSSSSTLQTTSTLSQILDLTVLGV</sequence>
<gene>
    <name evidence="1" type="ORF">P691DRAFT_517260</name>
</gene>
<protein>
    <submittedName>
        <fullName evidence="1">Uncharacterized protein</fullName>
    </submittedName>
</protein>
<organism evidence="1 2">
    <name type="scientific">Macrolepiota fuliginosa MF-IS2</name>
    <dbReference type="NCBI Taxonomy" id="1400762"/>
    <lineage>
        <taxon>Eukaryota</taxon>
        <taxon>Fungi</taxon>
        <taxon>Dikarya</taxon>
        <taxon>Basidiomycota</taxon>
        <taxon>Agaricomycotina</taxon>
        <taxon>Agaricomycetes</taxon>
        <taxon>Agaricomycetidae</taxon>
        <taxon>Agaricales</taxon>
        <taxon>Agaricineae</taxon>
        <taxon>Agaricaceae</taxon>
        <taxon>Macrolepiota</taxon>
    </lineage>
</organism>
<comment type="caution">
    <text evidence="1">The sequence shown here is derived from an EMBL/GenBank/DDBJ whole genome shotgun (WGS) entry which is preliminary data.</text>
</comment>
<evidence type="ECO:0000313" key="2">
    <source>
        <dbReference type="Proteomes" id="UP000807342"/>
    </source>
</evidence>
<dbReference type="Proteomes" id="UP000807342">
    <property type="component" value="Unassembled WGS sequence"/>
</dbReference>
<accession>A0A9P6BWK7</accession>
<dbReference type="EMBL" id="MU151724">
    <property type="protein sequence ID" value="KAF9442012.1"/>
    <property type="molecule type" value="Genomic_DNA"/>
</dbReference>
<name>A0A9P6BWK7_9AGAR</name>
<dbReference type="AlphaFoldDB" id="A0A9P6BWK7"/>
<keyword evidence="2" id="KW-1185">Reference proteome</keyword>
<reference evidence="1" key="1">
    <citation type="submission" date="2020-11" db="EMBL/GenBank/DDBJ databases">
        <authorList>
            <consortium name="DOE Joint Genome Institute"/>
            <person name="Ahrendt S."/>
            <person name="Riley R."/>
            <person name="Andreopoulos W."/>
            <person name="Labutti K."/>
            <person name="Pangilinan J."/>
            <person name="Ruiz-Duenas F.J."/>
            <person name="Barrasa J.M."/>
            <person name="Sanchez-Garcia M."/>
            <person name="Camarero S."/>
            <person name="Miyauchi S."/>
            <person name="Serrano A."/>
            <person name="Linde D."/>
            <person name="Babiker R."/>
            <person name="Drula E."/>
            <person name="Ayuso-Fernandez I."/>
            <person name="Pacheco R."/>
            <person name="Padilla G."/>
            <person name="Ferreira P."/>
            <person name="Barriuso J."/>
            <person name="Kellner H."/>
            <person name="Castanera R."/>
            <person name="Alfaro M."/>
            <person name="Ramirez L."/>
            <person name="Pisabarro A.G."/>
            <person name="Kuo A."/>
            <person name="Tritt A."/>
            <person name="Lipzen A."/>
            <person name="He G."/>
            <person name="Yan M."/>
            <person name="Ng V."/>
            <person name="Cullen D."/>
            <person name="Martin F."/>
            <person name="Rosso M.-N."/>
            <person name="Henrissat B."/>
            <person name="Hibbett D."/>
            <person name="Martinez A.T."/>
            <person name="Grigoriev I.V."/>
        </authorList>
    </citation>
    <scope>NUCLEOTIDE SEQUENCE</scope>
    <source>
        <strain evidence="1">MF-IS2</strain>
    </source>
</reference>
<proteinExistence type="predicted"/>
<evidence type="ECO:0000313" key="1">
    <source>
        <dbReference type="EMBL" id="KAF9442012.1"/>
    </source>
</evidence>